<gene>
    <name evidence="2" type="ORF">FDO65_03780</name>
</gene>
<evidence type="ECO:0000256" key="1">
    <source>
        <dbReference type="SAM" id="MobiDB-lite"/>
    </source>
</evidence>
<dbReference type="Proteomes" id="UP000306985">
    <property type="component" value="Unassembled WGS sequence"/>
</dbReference>
<organism evidence="2 3">
    <name type="scientific">Nakamurella flava</name>
    <dbReference type="NCBI Taxonomy" id="2576308"/>
    <lineage>
        <taxon>Bacteria</taxon>
        <taxon>Bacillati</taxon>
        <taxon>Actinomycetota</taxon>
        <taxon>Actinomycetes</taxon>
        <taxon>Nakamurellales</taxon>
        <taxon>Nakamurellaceae</taxon>
        <taxon>Nakamurella</taxon>
    </lineage>
</organism>
<dbReference type="OrthoDB" id="9812120at2"/>
<accession>A0A4U6QKJ3</accession>
<dbReference type="RefSeq" id="WP_137448102.1">
    <property type="nucleotide sequence ID" value="NZ_SZZH01000001.1"/>
</dbReference>
<name>A0A4U6QKJ3_9ACTN</name>
<feature type="region of interest" description="Disordered" evidence="1">
    <location>
        <begin position="72"/>
        <end position="94"/>
    </location>
</feature>
<dbReference type="AlphaFoldDB" id="A0A4U6QKJ3"/>
<protein>
    <submittedName>
        <fullName evidence="2">Uncharacterized protein</fullName>
    </submittedName>
</protein>
<dbReference type="InterPro" id="IPR006311">
    <property type="entry name" value="TAT_signal"/>
</dbReference>
<proteinExistence type="predicted"/>
<evidence type="ECO:0000313" key="2">
    <source>
        <dbReference type="EMBL" id="TKV60799.1"/>
    </source>
</evidence>
<reference evidence="2 3" key="1">
    <citation type="submission" date="2019-05" db="EMBL/GenBank/DDBJ databases">
        <title>Nakamurella sp. N5BH11, whole genome shotgun sequence.</title>
        <authorList>
            <person name="Tuo L."/>
        </authorList>
    </citation>
    <scope>NUCLEOTIDE SEQUENCE [LARGE SCALE GENOMIC DNA]</scope>
    <source>
        <strain evidence="2 3">N5BH11</strain>
    </source>
</reference>
<comment type="caution">
    <text evidence="2">The sequence shown here is derived from an EMBL/GenBank/DDBJ whole genome shotgun (WGS) entry which is preliminary data.</text>
</comment>
<evidence type="ECO:0000313" key="3">
    <source>
        <dbReference type="Proteomes" id="UP000306985"/>
    </source>
</evidence>
<sequence length="353" mass="37289">MARTSGRHRAVAVPTRSRRRGLVVGAAAVVVAAAALSSWAATAPAGPDGAAVAVAETAARPTLLEQARADREFRSADPSTSTAAPVPPAIELPGGGRSFFPDRRVVALYGKPGVDGLGVLGQQDLPSTIARVQATAAEYQAVSDRPILPTLDIIATVADTSPGEDGDYSRATSVDDLRPWVQAAADAGVYVVLDLQPGRSTFLEQARAYEELLRLPNVGLGLDPEWRVGPGQVPGYTRGTVGAAEVNEVQGWLAGLVQEGRLPQKLLVVHQFVDSMIADKMLIHADRPEIAVLFQMDAQGPTITKGLAWKDVLQDAPAGTAFGWMNFVTLDEPMLNPADTLAQQPRPDMVSIQ</sequence>
<keyword evidence="3" id="KW-1185">Reference proteome</keyword>
<dbReference type="PROSITE" id="PS51318">
    <property type="entry name" value="TAT"/>
    <property type="match status" value="1"/>
</dbReference>
<dbReference type="EMBL" id="SZZH01000001">
    <property type="protein sequence ID" value="TKV60799.1"/>
    <property type="molecule type" value="Genomic_DNA"/>
</dbReference>